<dbReference type="GO" id="GO:0005737">
    <property type="term" value="C:cytoplasm"/>
    <property type="evidence" value="ECO:0007669"/>
    <property type="project" value="UniProtKB-SubCell"/>
</dbReference>
<dbReference type="SUPFAM" id="SSF54928">
    <property type="entry name" value="RNA-binding domain, RBD"/>
    <property type="match status" value="1"/>
</dbReference>
<dbReference type="Gene3D" id="3.30.70.330">
    <property type="match status" value="1"/>
</dbReference>
<dbReference type="GO" id="GO:0007399">
    <property type="term" value="P:nervous system development"/>
    <property type="evidence" value="ECO:0007669"/>
    <property type="project" value="InterPro"/>
</dbReference>
<dbReference type="InterPro" id="IPR034237">
    <property type="entry name" value="FOX1_RRM"/>
</dbReference>
<evidence type="ECO:0000256" key="7">
    <source>
        <dbReference type="ARBA" id="ARBA00023242"/>
    </source>
</evidence>
<dbReference type="SMART" id="SM00360">
    <property type="entry name" value="RRM"/>
    <property type="match status" value="1"/>
</dbReference>
<feature type="compositionally biased region" description="Basic and acidic residues" evidence="9">
    <location>
        <begin position="64"/>
        <end position="111"/>
    </location>
</feature>
<keyword evidence="3" id="KW-0963">Cytoplasm</keyword>
<feature type="non-terminal residue" evidence="11">
    <location>
        <position position="890"/>
    </location>
</feature>
<dbReference type="GO" id="GO:0008380">
    <property type="term" value="P:RNA splicing"/>
    <property type="evidence" value="ECO:0007669"/>
    <property type="project" value="UniProtKB-KW"/>
</dbReference>
<evidence type="ECO:0000313" key="12">
    <source>
        <dbReference type="Proteomes" id="UP001239994"/>
    </source>
</evidence>
<evidence type="ECO:0000256" key="5">
    <source>
        <dbReference type="ARBA" id="ARBA00022884"/>
    </source>
</evidence>
<feature type="region of interest" description="Disordered" evidence="9">
    <location>
        <begin position="20"/>
        <end position="114"/>
    </location>
</feature>
<evidence type="ECO:0000256" key="1">
    <source>
        <dbReference type="ARBA" id="ARBA00004123"/>
    </source>
</evidence>
<feature type="region of interest" description="Disordered" evidence="9">
    <location>
        <begin position="335"/>
        <end position="358"/>
    </location>
</feature>
<evidence type="ECO:0000256" key="4">
    <source>
        <dbReference type="ARBA" id="ARBA00022664"/>
    </source>
</evidence>
<feature type="region of interest" description="Disordered" evidence="9">
    <location>
        <begin position="871"/>
        <end position="890"/>
    </location>
</feature>
<dbReference type="Pfam" id="PF12414">
    <property type="entry name" value="Fox-1_C"/>
    <property type="match status" value="1"/>
</dbReference>
<feature type="compositionally biased region" description="Low complexity" evidence="9">
    <location>
        <begin position="593"/>
        <end position="602"/>
    </location>
</feature>
<proteinExistence type="predicted"/>
<keyword evidence="12" id="KW-1185">Reference proteome</keyword>
<evidence type="ECO:0000256" key="3">
    <source>
        <dbReference type="ARBA" id="ARBA00022490"/>
    </source>
</evidence>
<organism evidence="11 12">
    <name type="scientific">Electrophorus voltai</name>
    <dbReference type="NCBI Taxonomy" id="2609070"/>
    <lineage>
        <taxon>Eukaryota</taxon>
        <taxon>Metazoa</taxon>
        <taxon>Chordata</taxon>
        <taxon>Craniata</taxon>
        <taxon>Vertebrata</taxon>
        <taxon>Euteleostomi</taxon>
        <taxon>Actinopterygii</taxon>
        <taxon>Neopterygii</taxon>
        <taxon>Teleostei</taxon>
        <taxon>Ostariophysi</taxon>
        <taxon>Gymnotiformes</taxon>
        <taxon>Gymnotoidei</taxon>
        <taxon>Gymnotidae</taxon>
        <taxon>Electrophorus</taxon>
    </lineage>
</organism>
<dbReference type="Proteomes" id="UP001239994">
    <property type="component" value="Unassembled WGS sequence"/>
</dbReference>
<dbReference type="InterPro" id="IPR000504">
    <property type="entry name" value="RRM_dom"/>
</dbReference>
<evidence type="ECO:0000256" key="6">
    <source>
        <dbReference type="ARBA" id="ARBA00023187"/>
    </source>
</evidence>
<dbReference type="AlphaFoldDB" id="A0AAD8Z7R6"/>
<protein>
    <recommendedName>
        <fullName evidence="10">RRM domain-containing protein</fullName>
    </recommendedName>
</protein>
<dbReference type="FunFam" id="3.30.70.330:FF:000375">
    <property type="entry name" value="RNA binding fox-1 homolog 1"/>
    <property type="match status" value="1"/>
</dbReference>
<keyword evidence="4" id="KW-0507">mRNA processing</keyword>
<gene>
    <name evidence="11" type="ORF">P4O66_010969</name>
</gene>
<dbReference type="PANTHER" id="PTHR15597:SF25">
    <property type="entry name" value="RNA BINDING PROTEIN FOX-1 HOMOLOG 3"/>
    <property type="match status" value="1"/>
</dbReference>
<dbReference type="InterPro" id="IPR047131">
    <property type="entry name" value="RBFOX1-like"/>
</dbReference>
<keyword evidence="5 8" id="KW-0694">RNA-binding</keyword>
<dbReference type="InterPro" id="IPR025670">
    <property type="entry name" value="Fox-1_C_dom"/>
</dbReference>
<feature type="domain" description="RRM" evidence="10">
    <location>
        <begin position="610"/>
        <end position="727"/>
    </location>
</feature>
<dbReference type="GO" id="GO:0003729">
    <property type="term" value="F:mRNA binding"/>
    <property type="evidence" value="ECO:0007669"/>
    <property type="project" value="TreeGrafter"/>
</dbReference>
<dbReference type="GO" id="GO:0006397">
    <property type="term" value="P:mRNA processing"/>
    <property type="evidence" value="ECO:0007669"/>
    <property type="project" value="UniProtKB-KW"/>
</dbReference>
<feature type="compositionally biased region" description="Basic residues" evidence="9">
    <location>
        <begin position="32"/>
        <end position="44"/>
    </location>
</feature>
<name>A0AAD8Z7R6_9TELE</name>
<dbReference type="EMBL" id="JAROKS010000017">
    <property type="protein sequence ID" value="KAK1794062.1"/>
    <property type="molecule type" value="Genomic_DNA"/>
</dbReference>
<feature type="region of interest" description="Disordered" evidence="9">
    <location>
        <begin position="273"/>
        <end position="320"/>
    </location>
</feature>
<comment type="subcellular location">
    <subcellularLocation>
        <location evidence="2">Cytoplasm</location>
    </subcellularLocation>
    <subcellularLocation>
        <location evidence="1">Nucleus</location>
    </subcellularLocation>
</comment>
<accession>A0AAD8Z7R6</accession>
<feature type="region of interest" description="Disordered" evidence="9">
    <location>
        <begin position="584"/>
        <end position="613"/>
    </location>
</feature>
<evidence type="ECO:0000313" key="11">
    <source>
        <dbReference type="EMBL" id="KAK1794062.1"/>
    </source>
</evidence>
<feature type="region of interest" description="Disordered" evidence="9">
    <location>
        <begin position="479"/>
        <end position="500"/>
    </location>
</feature>
<dbReference type="InterPro" id="IPR035979">
    <property type="entry name" value="RBD_domain_sf"/>
</dbReference>
<comment type="caution">
    <text evidence="11">The sequence shown here is derived from an EMBL/GenBank/DDBJ whole genome shotgun (WGS) entry which is preliminary data.</text>
</comment>
<dbReference type="Pfam" id="PF00076">
    <property type="entry name" value="RRM_1"/>
    <property type="match status" value="1"/>
</dbReference>
<evidence type="ECO:0000256" key="2">
    <source>
        <dbReference type="ARBA" id="ARBA00004496"/>
    </source>
</evidence>
<evidence type="ECO:0000256" key="8">
    <source>
        <dbReference type="PROSITE-ProRule" id="PRU00176"/>
    </source>
</evidence>
<dbReference type="CDD" id="cd12407">
    <property type="entry name" value="RRM_FOX1_like"/>
    <property type="match status" value="1"/>
</dbReference>
<keyword evidence="7" id="KW-0539">Nucleus</keyword>
<feature type="compositionally biased region" description="Low complexity" evidence="9">
    <location>
        <begin position="285"/>
        <end position="294"/>
    </location>
</feature>
<dbReference type="PROSITE" id="PS50102">
    <property type="entry name" value="RRM"/>
    <property type="match status" value="1"/>
</dbReference>
<evidence type="ECO:0000259" key="10">
    <source>
        <dbReference type="PROSITE" id="PS50102"/>
    </source>
</evidence>
<dbReference type="PANTHER" id="PTHR15597">
    <property type="entry name" value="ATAXIN 2-BINDING PROTEIN 1-RELATED"/>
    <property type="match status" value="1"/>
</dbReference>
<sequence length="890" mass="96616">MLSGGSDRGGIAVVMAPLVSPCTWETPSVWGRRQRRRTERRQRRAKVEDRGEAEEGRGEEEEGRAEAEVDRGEAEEGKGEAEVEDRGEAEVEDRGEAEEGRGEAEEGRGEAEVEAPTAWTALAPTGALRQGSASILLNVSVNYNTFLGLWERDGALEVKHEKGKRRKEGTTAKEREARAEARAEAHSHIRSMEHWHGLDGILIRQPTGLHEELDNNKPKDLSEEERRKRPLRLLPLLTPESLSLAHSLCICFSLCLSFVHFHSFTLSPSTPVHGMGNQEAPAPPEAMAQPYAPAQYPPPPPQNGLPGEFAHPGQEYTGPSAVPEHAAALTIYTPTQTHSEPAGTDSSTPSLTGTGSVPVSLSTTFPHPHTHPLPYVHVHIPDRTVWAEWRNMEILGSEVLGNLHRGERRGVEGLCPSICLARAPAPAGPARRASAALPPWAPCAEGRIGRTGCRPRAAPHASSQRGRPVRAAPMMDNGVPAVNSSSARTEPARESGVMEEGADSGFLWLEQDRSFAGMDAGQGQGQEVQHRSPQVFIGCCSVNESSGLNMSEVFSFKSVSTLPDSFLNLRRHIPMLAKQRELQADEVAQTEGSQQLQLQPSDSSEKQQPKRLHVSNIPFRFRDPDLRQMFGVSAMHLGEGPGPRRDSLLRISMHGTSRQGYASSGQHGLEPKQFGKILDVEIIFNERGSKGFGFVTFETSADADRAREKLNGTIVEGRKIEVNNATARVMTNKKVANPYTNGWKLNPVVGAVYGPEFYAVTGFPYPATGATVAYRGAHLRGRGRAVYNTFRAAPPPPPIPAYGAVVYQDGFYGAEIYGGYAAYRYAQPAAAAAAAYSDSYGRVYATADPYHHTIGPTATYSVGTMVSSPRNTAGSSSLYNPDTSNPNFIH</sequence>
<evidence type="ECO:0000256" key="9">
    <source>
        <dbReference type="SAM" id="MobiDB-lite"/>
    </source>
</evidence>
<dbReference type="GO" id="GO:0005634">
    <property type="term" value="C:nucleus"/>
    <property type="evidence" value="ECO:0007669"/>
    <property type="project" value="UniProtKB-SubCell"/>
</dbReference>
<dbReference type="GO" id="GO:0000381">
    <property type="term" value="P:regulation of alternative mRNA splicing, via spliceosome"/>
    <property type="evidence" value="ECO:0007669"/>
    <property type="project" value="InterPro"/>
</dbReference>
<dbReference type="InterPro" id="IPR012677">
    <property type="entry name" value="Nucleotide-bd_a/b_plait_sf"/>
</dbReference>
<reference evidence="11" key="1">
    <citation type="submission" date="2023-03" db="EMBL/GenBank/DDBJ databases">
        <title>Electrophorus voltai genome.</title>
        <authorList>
            <person name="Bian C."/>
        </authorList>
    </citation>
    <scope>NUCLEOTIDE SEQUENCE</scope>
    <source>
        <strain evidence="11">CB-2022</strain>
        <tissue evidence="11">Muscle</tissue>
    </source>
</reference>
<feature type="compositionally biased region" description="Basic and acidic residues" evidence="9">
    <location>
        <begin position="45"/>
        <end position="56"/>
    </location>
</feature>
<keyword evidence="6" id="KW-0508">mRNA splicing</keyword>